<name>A0A448NX11_9ACTN</name>
<dbReference type="Proteomes" id="UP000277858">
    <property type="component" value="Chromosome"/>
</dbReference>
<evidence type="ECO:0000313" key="5">
    <source>
        <dbReference type="Proteomes" id="UP000277858"/>
    </source>
</evidence>
<sequence length="338" mass="35772">MSSTHDTTTGRTSGASRLSSESFGEGPVVTAFGGGHGLAASLRALRRVTSRITAVVTVADNGGSSGRLREEFSCLPPGDLRRALAALCADDRVGRTWAEVLQARFHGDGELAGHAIGNLLIAGLWQELGDPVAGLDMVGELLGTRGRVLPMSLVPLDISAEVIGLDPMRPDETYTLTGQSTVAKTMAEVLTVHLDPANPPACPQAVEAIRESDYLVLGPGSWFTSVIPHLLVPEIADAIIESRAHKILTLNIAPTEETDGFSPARHLEVLAEHEARIRFDTILADRGFAGEDAHLASYARNLGAELVEADLAARDGSARHDTLRLASAYAEIMGCLPH</sequence>
<evidence type="ECO:0000256" key="1">
    <source>
        <dbReference type="ARBA" id="ARBA00022490"/>
    </source>
</evidence>
<gene>
    <name evidence="4" type="ORF">NCTC13652_00661</name>
</gene>
<evidence type="ECO:0000256" key="2">
    <source>
        <dbReference type="HAMAP-Rule" id="MF_00973"/>
    </source>
</evidence>
<feature type="region of interest" description="Disordered" evidence="3">
    <location>
        <begin position="1"/>
        <end position="22"/>
    </location>
</feature>
<keyword evidence="5" id="KW-1185">Reference proteome</keyword>
<dbReference type="InterPro" id="IPR010119">
    <property type="entry name" value="Gluconeogen_factor"/>
</dbReference>
<dbReference type="AlphaFoldDB" id="A0A448NX11"/>
<dbReference type="NCBIfam" id="TIGR01826">
    <property type="entry name" value="CofD_related"/>
    <property type="match status" value="1"/>
</dbReference>
<evidence type="ECO:0000313" key="4">
    <source>
        <dbReference type="EMBL" id="VEI02484.1"/>
    </source>
</evidence>
<dbReference type="GO" id="GO:0005737">
    <property type="term" value="C:cytoplasm"/>
    <property type="evidence" value="ECO:0007669"/>
    <property type="project" value="UniProtKB-SubCell"/>
</dbReference>
<dbReference type="GO" id="GO:0008360">
    <property type="term" value="P:regulation of cell shape"/>
    <property type="evidence" value="ECO:0007669"/>
    <property type="project" value="UniProtKB-UniRule"/>
</dbReference>
<dbReference type="InterPro" id="IPR038136">
    <property type="entry name" value="CofD-like_dom_sf"/>
</dbReference>
<dbReference type="EMBL" id="LR134473">
    <property type="protein sequence ID" value="VEI02484.1"/>
    <property type="molecule type" value="Genomic_DNA"/>
</dbReference>
<dbReference type="PANTHER" id="PTHR30135">
    <property type="entry name" value="UNCHARACTERIZED PROTEIN YVCK-RELATED"/>
    <property type="match status" value="1"/>
</dbReference>
<proteinExistence type="inferred from homology"/>
<evidence type="ECO:0000256" key="3">
    <source>
        <dbReference type="SAM" id="MobiDB-lite"/>
    </source>
</evidence>
<dbReference type="GO" id="GO:0043743">
    <property type="term" value="F:LPPG:FO 2-phospho-L-lactate transferase activity"/>
    <property type="evidence" value="ECO:0007669"/>
    <property type="project" value="InterPro"/>
</dbReference>
<comment type="similarity">
    <text evidence="2">Belongs to the gluconeogenesis factor family.</text>
</comment>
<dbReference type="PANTHER" id="PTHR30135:SF3">
    <property type="entry name" value="GLUCONEOGENESIS FACTOR-RELATED"/>
    <property type="match status" value="1"/>
</dbReference>
<keyword evidence="1 2" id="KW-0963">Cytoplasm</keyword>
<dbReference type="STRING" id="1122997.GCA_000425285_01494"/>
<comment type="function">
    <text evidence="2">Required for morphogenesis under gluconeogenic growth conditions.</text>
</comment>
<dbReference type="Pfam" id="PF01933">
    <property type="entry name" value="CofD"/>
    <property type="match status" value="1"/>
</dbReference>
<organism evidence="4 5">
    <name type="scientific">Acidipropionibacterium jensenii</name>
    <dbReference type="NCBI Taxonomy" id="1749"/>
    <lineage>
        <taxon>Bacteria</taxon>
        <taxon>Bacillati</taxon>
        <taxon>Actinomycetota</taxon>
        <taxon>Actinomycetes</taxon>
        <taxon>Propionibacteriales</taxon>
        <taxon>Propionibacteriaceae</taxon>
        <taxon>Acidipropionibacterium</taxon>
    </lineage>
</organism>
<dbReference type="InterPro" id="IPR002882">
    <property type="entry name" value="CofD"/>
</dbReference>
<reference evidence="4 5" key="1">
    <citation type="submission" date="2018-12" db="EMBL/GenBank/DDBJ databases">
        <authorList>
            <consortium name="Pathogen Informatics"/>
        </authorList>
    </citation>
    <scope>NUCLEOTIDE SEQUENCE [LARGE SCALE GENOMIC DNA]</scope>
    <source>
        <strain evidence="4 5">NCTC13652</strain>
    </source>
</reference>
<accession>A0A448NX11</accession>
<protein>
    <recommendedName>
        <fullName evidence="2">Putative gluconeogenesis factor</fullName>
    </recommendedName>
</protein>
<dbReference type="HAMAP" id="MF_00973">
    <property type="entry name" value="Gluconeogen_factor"/>
    <property type="match status" value="1"/>
</dbReference>
<dbReference type="Gene3D" id="3.40.50.10680">
    <property type="entry name" value="CofD-like domains"/>
    <property type="match status" value="1"/>
</dbReference>
<dbReference type="SUPFAM" id="SSF142338">
    <property type="entry name" value="CofD-like"/>
    <property type="match status" value="1"/>
</dbReference>
<comment type="subcellular location">
    <subcellularLocation>
        <location evidence="2">Cytoplasm</location>
    </subcellularLocation>
</comment>
<dbReference type="CDD" id="cd07187">
    <property type="entry name" value="YvcK_like"/>
    <property type="match status" value="1"/>
</dbReference>